<dbReference type="Gene3D" id="3.40.50.1820">
    <property type="entry name" value="alpha/beta hydrolase"/>
    <property type="match status" value="1"/>
</dbReference>
<evidence type="ECO:0000313" key="2">
    <source>
        <dbReference type="EMBL" id="KAF9582226.1"/>
    </source>
</evidence>
<name>A0A9P6FW17_9FUNG</name>
<comment type="similarity">
    <text evidence="1">Belongs to the polyketide transferase af380 family.</text>
</comment>
<evidence type="ECO:0000256" key="1">
    <source>
        <dbReference type="ARBA" id="ARBA00029464"/>
    </source>
</evidence>
<accession>A0A9P6FW17</accession>
<dbReference type="Proteomes" id="UP000780801">
    <property type="component" value="Unassembled WGS sequence"/>
</dbReference>
<dbReference type="SUPFAM" id="SSF53474">
    <property type="entry name" value="alpha/beta-Hydrolases"/>
    <property type="match status" value="1"/>
</dbReference>
<feature type="non-terminal residue" evidence="2">
    <location>
        <position position="1"/>
    </location>
</feature>
<proteinExistence type="inferred from homology"/>
<dbReference type="EMBL" id="JAABOA010001131">
    <property type="protein sequence ID" value="KAF9582226.1"/>
    <property type="molecule type" value="Genomic_DNA"/>
</dbReference>
<organism evidence="2 3">
    <name type="scientific">Lunasporangiospora selenospora</name>
    <dbReference type="NCBI Taxonomy" id="979761"/>
    <lineage>
        <taxon>Eukaryota</taxon>
        <taxon>Fungi</taxon>
        <taxon>Fungi incertae sedis</taxon>
        <taxon>Mucoromycota</taxon>
        <taxon>Mortierellomycotina</taxon>
        <taxon>Mortierellomycetes</taxon>
        <taxon>Mortierellales</taxon>
        <taxon>Mortierellaceae</taxon>
        <taxon>Lunasporangiospora</taxon>
    </lineage>
</organism>
<dbReference type="InterPro" id="IPR051411">
    <property type="entry name" value="Polyketide_trans_af380"/>
</dbReference>
<dbReference type="AlphaFoldDB" id="A0A9P6FW17"/>
<gene>
    <name evidence="2" type="ORF">BGW38_000487</name>
</gene>
<sequence length="103" mass="11967">EGREYYPIPRGSYPTSTNRSAIFSYDRLATFDAFAFAEWISPKPLLLIAGDDTVTLNYSEMTYRKAKEPKELHLMKDATHVDLLDYRILDILPKLIEFCRMSI</sequence>
<evidence type="ECO:0000313" key="3">
    <source>
        <dbReference type="Proteomes" id="UP000780801"/>
    </source>
</evidence>
<comment type="caution">
    <text evidence="2">The sequence shown here is derived from an EMBL/GenBank/DDBJ whole genome shotgun (WGS) entry which is preliminary data.</text>
</comment>
<dbReference type="InterPro" id="IPR029058">
    <property type="entry name" value="AB_hydrolase_fold"/>
</dbReference>
<reference evidence="2" key="1">
    <citation type="journal article" date="2020" name="Fungal Divers.">
        <title>Resolving the Mortierellaceae phylogeny through synthesis of multi-gene phylogenetics and phylogenomics.</title>
        <authorList>
            <person name="Vandepol N."/>
            <person name="Liber J."/>
            <person name="Desiro A."/>
            <person name="Na H."/>
            <person name="Kennedy M."/>
            <person name="Barry K."/>
            <person name="Grigoriev I.V."/>
            <person name="Miller A.N."/>
            <person name="O'Donnell K."/>
            <person name="Stajich J.E."/>
            <person name="Bonito G."/>
        </authorList>
    </citation>
    <scope>NUCLEOTIDE SEQUENCE</scope>
    <source>
        <strain evidence="2">KOD1015</strain>
    </source>
</reference>
<dbReference type="PANTHER" id="PTHR47751:SF1">
    <property type="entry name" value="SUPERFAMILY HYDROLASE, PUTATIVE (AFU_ORTHOLOGUE AFUA_2G16580)-RELATED"/>
    <property type="match status" value="1"/>
</dbReference>
<dbReference type="OrthoDB" id="2498029at2759"/>
<keyword evidence="3" id="KW-1185">Reference proteome</keyword>
<dbReference type="PANTHER" id="PTHR47751">
    <property type="entry name" value="SUPERFAMILY HYDROLASE, PUTATIVE (AFU_ORTHOLOGUE AFUA_2G16580)-RELATED"/>
    <property type="match status" value="1"/>
</dbReference>
<protein>
    <submittedName>
        <fullName evidence="2">Uncharacterized protein</fullName>
    </submittedName>
</protein>